<reference evidence="5" key="1">
    <citation type="submission" date="2012-11" db="EMBL/GenBank/DDBJ databases">
        <authorList>
            <person name="Lucero-Rivera Y.E."/>
            <person name="Tovar-Ramirez D."/>
        </authorList>
    </citation>
    <scope>NUCLEOTIDE SEQUENCE</scope>
    <source>
        <tissue evidence="5">Salivary gland</tissue>
    </source>
</reference>
<evidence type="ECO:0000256" key="1">
    <source>
        <dbReference type="ARBA" id="ARBA00004613"/>
    </source>
</evidence>
<sequence length="112" mass="12888">MKNIVLFLLLTSSFLEISESTAKKALNKRKPKPNWYIDVRVHEEPRGYCKYHNLKLPVHSVNYFANPCEVIVCSHDGTEVSIKGCPAFKNTTPSFDEKRWPNCCPGWHHEGN</sequence>
<reference evidence="5" key="2">
    <citation type="journal article" date="2015" name="J. Proteomics">
        <title>Sexual differences in the sialomes of the zebra tick, Rhipicephalus pulchellus.</title>
        <authorList>
            <person name="Tan A.W."/>
            <person name="Francischetti I.M."/>
            <person name="Slovak M."/>
            <person name="Kini R.M."/>
            <person name="Ribeiro J.M."/>
        </authorList>
    </citation>
    <scope>NUCLEOTIDE SEQUENCE</scope>
    <source>
        <tissue evidence="5">Salivary gland</tissue>
    </source>
</reference>
<feature type="signal peptide" evidence="3">
    <location>
        <begin position="1"/>
        <end position="20"/>
    </location>
</feature>
<feature type="domain" description="Single" evidence="4">
    <location>
        <begin position="49"/>
        <end position="109"/>
    </location>
</feature>
<dbReference type="GO" id="GO:0005576">
    <property type="term" value="C:extracellular region"/>
    <property type="evidence" value="ECO:0007669"/>
    <property type="project" value="UniProtKB-SubCell"/>
</dbReference>
<dbReference type="SMART" id="SM01318">
    <property type="entry name" value="SVWC"/>
    <property type="match status" value="1"/>
</dbReference>
<keyword evidence="2" id="KW-0964">Secreted</keyword>
<dbReference type="EMBL" id="GACK01004210">
    <property type="protein sequence ID" value="JAA60824.1"/>
    <property type="molecule type" value="mRNA"/>
</dbReference>
<organism evidence="5">
    <name type="scientific">Rhipicephalus pulchellus</name>
    <name type="common">Yellow backed tick</name>
    <name type="synonym">Dermacentor pulchellus</name>
    <dbReference type="NCBI Taxonomy" id="72859"/>
    <lineage>
        <taxon>Eukaryota</taxon>
        <taxon>Metazoa</taxon>
        <taxon>Ecdysozoa</taxon>
        <taxon>Arthropoda</taxon>
        <taxon>Chelicerata</taxon>
        <taxon>Arachnida</taxon>
        <taxon>Acari</taxon>
        <taxon>Parasitiformes</taxon>
        <taxon>Ixodida</taxon>
        <taxon>Ixodoidea</taxon>
        <taxon>Ixodidae</taxon>
        <taxon>Rhipicephalinae</taxon>
        <taxon>Rhipicephalus</taxon>
        <taxon>Rhipicephalus</taxon>
    </lineage>
</organism>
<protein>
    <submittedName>
        <fullName evidence="5">Putative 8.9 kDa family member</fullName>
    </submittedName>
</protein>
<comment type="subcellular location">
    <subcellularLocation>
        <location evidence="1">Secreted</location>
    </subcellularLocation>
</comment>
<evidence type="ECO:0000256" key="2">
    <source>
        <dbReference type="ARBA" id="ARBA00022525"/>
    </source>
</evidence>
<evidence type="ECO:0000313" key="5">
    <source>
        <dbReference type="EMBL" id="JAA60824.1"/>
    </source>
</evidence>
<keyword evidence="3" id="KW-0732">Signal</keyword>
<accession>L7MCA6</accession>
<dbReference type="InterPro" id="IPR029277">
    <property type="entry name" value="SVWC_dom"/>
</dbReference>
<feature type="chain" id="PRO_5003981583" evidence="3">
    <location>
        <begin position="21"/>
        <end position="112"/>
    </location>
</feature>
<dbReference type="AlphaFoldDB" id="L7MCA6"/>
<name>L7MCA6_RHIPC</name>
<evidence type="ECO:0000259" key="4">
    <source>
        <dbReference type="SMART" id="SM01318"/>
    </source>
</evidence>
<proteinExistence type="evidence at transcript level"/>
<evidence type="ECO:0000256" key="3">
    <source>
        <dbReference type="SAM" id="SignalP"/>
    </source>
</evidence>